<feature type="signal peptide" evidence="1">
    <location>
        <begin position="1"/>
        <end position="21"/>
    </location>
</feature>
<proteinExistence type="predicted"/>
<evidence type="ECO:0000313" key="3">
    <source>
        <dbReference type="Proteomes" id="UP001303222"/>
    </source>
</evidence>
<sequence length="204" mass="21509">MVNFASLSLLALGLISSQALAAPATVTATESVAATKSKAAGHERFSFAKWVDTIIADPDTALSPQEALQAYLDTVNSTTSAPAHDKRWDSQYECNYNSDKQAKASDAVICINNLAAAGQVPCTARKVTSNSGTGMSTLVYCLYGTAMLGPAGPWYDDSSKWGTCQSIAQTAGAIMDTCTQPNAMVAGIRWYDLTGTTAGHRRLQ</sequence>
<keyword evidence="3" id="KW-1185">Reference proteome</keyword>
<name>A0AAN6NP78_9PEZI</name>
<evidence type="ECO:0000313" key="2">
    <source>
        <dbReference type="EMBL" id="KAK3949501.1"/>
    </source>
</evidence>
<dbReference type="Proteomes" id="UP001303222">
    <property type="component" value="Unassembled WGS sequence"/>
</dbReference>
<reference evidence="2" key="2">
    <citation type="submission" date="2023-06" db="EMBL/GenBank/DDBJ databases">
        <authorList>
            <consortium name="Lawrence Berkeley National Laboratory"/>
            <person name="Mondo S.J."/>
            <person name="Hensen N."/>
            <person name="Bonometti L."/>
            <person name="Westerberg I."/>
            <person name="Brannstrom I.O."/>
            <person name="Guillou S."/>
            <person name="Cros-Aarteil S."/>
            <person name="Calhoun S."/>
            <person name="Haridas S."/>
            <person name="Kuo A."/>
            <person name="Pangilinan J."/>
            <person name="Riley R."/>
            <person name="Labutti K."/>
            <person name="Andreopoulos B."/>
            <person name="Lipzen A."/>
            <person name="Chen C."/>
            <person name="Yanf M."/>
            <person name="Daum C."/>
            <person name="Ng V."/>
            <person name="Clum A."/>
            <person name="Steindorff A."/>
            <person name="Ohm R."/>
            <person name="Martin F."/>
            <person name="Silar P."/>
            <person name="Natvig D."/>
            <person name="Lalanne C."/>
            <person name="Gautier V."/>
            <person name="Ament-Velasquez S.L."/>
            <person name="Kruys A."/>
            <person name="Hutchinson M.I."/>
            <person name="Powell A.J."/>
            <person name="Barry K."/>
            <person name="Miller A.N."/>
            <person name="Grigoriev I.V."/>
            <person name="Debuchy R."/>
            <person name="Gladieux P."/>
            <person name="Thoren M.H."/>
            <person name="Johannesson H."/>
        </authorList>
    </citation>
    <scope>NUCLEOTIDE SEQUENCE</scope>
    <source>
        <strain evidence="2">CBS 626.80</strain>
    </source>
</reference>
<dbReference type="PANTHER" id="PTHR39603">
    <property type="entry name" value="CYANOVIRIN-N DOMAIN-CONTAINING PROTEIN"/>
    <property type="match status" value="1"/>
</dbReference>
<dbReference type="EMBL" id="MU859212">
    <property type="protein sequence ID" value="KAK3949501.1"/>
    <property type="molecule type" value="Genomic_DNA"/>
</dbReference>
<dbReference type="AlphaFoldDB" id="A0AAN6NP78"/>
<dbReference type="PANTHER" id="PTHR39603:SF1">
    <property type="entry name" value="CYANOVIRIN-N DOMAIN-CONTAINING PROTEIN"/>
    <property type="match status" value="1"/>
</dbReference>
<gene>
    <name evidence="2" type="ORF">QBC32DRAFT_364216</name>
</gene>
<feature type="chain" id="PRO_5042999685" evidence="1">
    <location>
        <begin position="22"/>
        <end position="204"/>
    </location>
</feature>
<keyword evidence="1" id="KW-0732">Signal</keyword>
<accession>A0AAN6NP78</accession>
<organism evidence="2 3">
    <name type="scientific">Pseudoneurospora amorphoporcata</name>
    <dbReference type="NCBI Taxonomy" id="241081"/>
    <lineage>
        <taxon>Eukaryota</taxon>
        <taxon>Fungi</taxon>
        <taxon>Dikarya</taxon>
        <taxon>Ascomycota</taxon>
        <taxon>Pezizomycotina</taxon>
        <taxon>Sordariomycetes</taxon>
        <taxon>Sordariomycetidae</taxon>
        <taxon>Sordariales</taxon>
        <taxon>Sordariaceae</taxon>
        <taxon>Pseudoneurospora</taxon>
    </lineage>
</organism>
<comment type="caution">
    <text evidence="2">The sequence shown here is derived from an EMBL/GenBank/DDBJ whole genome shotgun (WGS) entry which is preliminary data.</text>
</comment>
<evidence type="ECO:0000256" key="1">
    <source>
        <dbReference type="SAM" id="SignalP"/>
    </source>
</evidence>
<reference evidence="2" key="1">
    <citation type="journal article" date="2023" name="Mol. Phylogenet. Evol.">
        <title>Genome-scale phylogeny and comparative genomics of the fungal order Sordariales.</title>
        <authorList>
            <person name="Hensen N."/>
            <person name="Bonometti L."/>
            <person name="Westerberg I."/>
            <person name="Brannstrom I.O."/>
            <person name="Guillou S."/>
            <person name="Cros-Aarteil S."/>
            <person name="Calhoun S."/>
            <person name="Haridas S."/>
            <person name="Kuo A."/>
            <person name="Mondo S."/>
            <person name="Pangilinan J."/>
            <person name="Riley R."/>
            <person name="LaButti K."/>
            <person name="Andreopoulos B."/>
            <person name="Lipzen A."/>
            <person name="Chen C."/>
            <person name="Yan M."/>
            <person name="Daum C."/>
            <person name="Ng V."/>
            <person name="Clum A."/>
            <person name="Steindorff A."/>
            <person name="Ohm R.A."/>
            <person name="Martin F."/>
            <person name="Silar P."/>
            <person name="Natvig D.O."/>
            <person name="Lalanne C."/>
            <person name="Gautier V."/>
            <person name="Ament-Velasquez S.L."/>
            <person name="Kruys A."/>
            <person name="Hutchinson M.I."/>
            <person name="Powell A.J."/>
            <person name="Barry K."/>
            <person name="Miller A.N."/>
            <person name="Grigoriev I.V."/>
            <person name="Debuchy R."/>
            <person name="Gladieux P."/>
            <person name="Hiltunen Thoren M."/>
            <person name="Johannesson H."/>
        </authorList>
    </citation>
    <scope>NUCLEOTIDE SEQUENCE</scope>
    <source>
        <strain evidence="2">CBS 626.80</strain>
    </source>
</reference>
<protein>
    <submittedName>
        <fullName evidence="2">Uncharacterized protein</fullName>
    </submittedName>
</protein>